<comment type="cofactor">
    <cofactor evidence="1 10">
        <name>FAD</name>
        <dbReference type="ChEBI" id="CHEBI:57692"/>
    </cofactor>
</comment>
<dbReference type="OrthoDB" id="1291516at2759"/>
<sequence length="142" mass="15790">MEVYIAEFLVVASGENSQGFIPTLPGLDTFLGKIVHANEYKSGSSYQDKEVLVVDCGNSSMKISYDLSNFGAHTDYQFIVKSDRMPRNDYPNHWKGQCGVYCAGLSHRGLLGIFDDARAIANDISKVIQDRKKEALPMLHNV</sequence>
<keyword evidence="6" id="KW-0521">NADP</keyword>
<dbReference type="SUPFAM" id="SSF51905">
    <property type="entry name" value="FAD/NAD(P)-binding domain"/>
    <property type="match status" value="1"/>
</dbReference>
<keyword evidence="10 11" id="KW-0503">Monooxygenase</keyword>
<keyword evidence="7 10" id="KW-0560">Oxidoreductase</keyword>
<evidence type="ECO:0000256" key="7">
    <source>
        <dbReference type="ARBA" id="ARBA00023002"/>
    </source>
</evidence>
<comment type="pathway">
    <text evidence="2">Plant hormone metabolism; auxin biosynthesis.</text>
</comment>
<dbReference type="GO" id="GO:0050660">
    <property type="term" value="F:flavin adenine dinucleotide binding"/>
    <property type="evidence" value="ECO:0007669"/>
    <property type="project" value="InterPro"/>
</dbReference>
<evidence type="ECO:0000256" key="4">
    <source>
        <dbReference type="ARBA" id="ARBA00022630"/>
    </source>
</evidence>
<dbReference type="Proteomes" id="UP000516437">
    <property type="component" value="Chromosome 6"/>
</dbReference>
<dbReference type="PANTHER" id="PTHR43539">
    <property type="entry name" value="FLAVIN-BINDING MONOOXYGENASE-LIKE PROTEIN (AFU_ORTHOLOGUE AFUA_4G09220)"/>
    <property type="match status" value="1"/>
</dbReference>
<evidence type="ECO:0000256" key="1">
    <source>
        <dbReference type="ARBA" id="ARBA00001974"/>
    </source>
</evidence>
<dbReference type="AlphaFoldDB" id="A0A6A1VH71"/>
<dbReference type="Gene3D" id="3.50.50.60">
    <property type="entry name" value="FAD/NAD(P)-binding domain"/>
    <property type="match status" value="1"/>
</dbReference>
<keyword evidence="11" id="KW-0670">Pyruvate</keyword>
<evidence type="ECO:0000256" key="5">
    <source>
        <dbReference type="ARBA" id="ARBA00022827"/>
    </source>
</evidence>
<evidence type="ECO:0000256" key="10">
    <source>
        <dbReference type="RuleBase" id="RU361177"/>
    </source>
</evidence>
<dbReference type="InterPro" id="IPR050982">
    <property type="entry name" value="Auxin_biosynth/cation_transpt"/>
</dbReference>
<gene>
    <name evidence="11" type="ORF">CJ030_MR6G021603</name>
</gene>
<proteinExistence type="inferred from homology"/>
<evidence type="ECO:0000256" key="8">
    <source>
        <dbReference type="ARBA" id="ARBA00023070"/>
    </source>
</evidence>
<evidence type="ECO:0000256" key="6">
    <source>
        <dbReference type="ARBA" id="ARBA00022857"/>
    </source>
</evidence>
<comment type="catalytic activity">
    <reaction evidence="9">
        <text>indole-3-pyruvate + NADPH + O2 + H(+) = (indol-3-yl)acetate + CO2 + NADP(+) + H2O</text>
        <dbReference type="Rhea" id="RHEA:34331"/>
        <dbReference type="ChEBI" id="CHEBI:15377"/>
        <dbReference type="ChEBI" id="CHEBI:15378"/>
        <dbReference type="ChEBI" id="CHEBI:15379"/>
        <dbReference type="ChEBI" id="CHEBI:16526"/>
        <dbReference type="ChEBI" id="CHEBI:17640"/>
        <dbReference type="ChEBI" id="CHEBI:30854"/>
        <dbReference type="ChEBI" id="CHEBI:57783"/>
        <dbReference type="ChEBI" id="CHEBI:58349"/>
        <dbReference type="EC" id="1.14.13.168"/>
    </reaction>
</comment>
<dbReference type="EC" id="1.-.-.-" evidence="10"/>
<reference evidence="11 12" key="1">
    <citation type="journal article" date="2019" name="Plant Biotechnol. J.">
        <title>The red bayberry genome and genetic basis of sex determination.</title>
        <authorList>
            <person name="Jia H.M."/>
            <person name="Jia H.J."/>
            <person name="Cai Q.L."/>
            <person name="Wang Y."/>
            <person name="Zhao H.B."/>
            <person name="Yang W.F."/>
            <person name="Wang G.Y."/>
            <person name="Li Y.H."/>
            <person name="Zhan D.L."/>
            <person name="Shen Y.T."/>
            <person name="Niu Q.F."/>
            <person name="Chang L."/>
            <person name="Qiu J."/>
            <person name="Zhao L."/>
            <person name="Xie H.B."/>
            <person name="Fu W.Y."/>
            <person name="Jin J."/>
            <person name="Li X.W."/>
            <person name="Jiao Y."/>
            <person name="Zhou C.C."/>
            <person name="Tu T."/>
            <person name="Chai C.Y."/>
            <person name="Gao J.L."/>
            <person name="Fan L.J."/>
            <person name="van de Weg E."/>
            <person name="Wang J.Y."/>
            <person name="Gao Z.S."/>
        </authorList>
    </citation>
    <scope>NUCLEOTIDE SEQUENCE [LARGE SCALE GENOMIC DNA]</scope>
    <source>
        <tissue evidence="11">Leaves</tissue>
    </source>
</reference>
<dbReference type="InterPro" id="IPR020946">
    <property type="entry name" value="Flavin_mOase-like"/>
</dbReference>
<comment type="similarity">
    <text evidence="3 10">Belongs to the FMO family.</text>
</comment>
<keyword evidence="5 10" id="KW-0274">FAD</keyword>
<dbReference type="Pfam" id="PF00743">
    <property type="entry name" value="FMO-like"/>
    <property type="match status" value="1"/>
</dbReference>
<evidence type="ECO:0000256" key="9">
    <source>
        <dbReference type="ARBA" id="ARBA00047707"/>
    </source>
</evidence>
<evidence type="ECO:0000313" key="11">
    <source>
        <dbReference type="EMBL" id="KAB1211207.1"/>
    </source>
</evidence>
<comment type="caution">
    <text evidence="11">The sequence shown here is derived from an EMBL/GenBank/DDBJ whole genome shotgun (WGS) entry which is preliminary data.</text>
</comment>
<dbReference type="PANTHER" id="PTHR43539:SF77">
    <property type="entry name" value="DISULFIDE OXIDOREDUCTASE_MONOOXYGENASE_OXIDOREDUCTASE"/>
    <property type="match status" value="1"/>
</dbReference>
<dbReference type="GO" id="GO:0004499">
    <property type="term" value="F:N,N-dimethylaniline monooxygenase activity"/>
    <property type="evidence" value="ECO:0007669"/>
    <property type="project" value="InterPro"/>
</dbReference>
<keyword evidence="4 10" id="KW-0285">Flavoprotein</keyword>
<protein>
    <recommendedName>
        <fullName evidence="10">Flavin-containing monooxygenase</fullName>
        <ecNumber evidence="10">1.-.-.-</ecNumber>
    </recommendedName>
</protein>
<evidence type="ECO:0000256" key="3">
    <source>
        <dbReference type="ARBA" id="ARBA00009183"/>
    </source>
</evidence>
<evidence type="ECO:0000256" key="2">
    <source>
        <dbReference type="ARBA" id="ARBA00004814"/>
    </source>
</evidence>
<keyword evidence="12" id="KW-1185">Reference proteome</keyword>
<dbReference type="InterPro" id="IPR036188">
    <property type="entry name" value="FAD/NAD-bd_sf"/>
</dbReference>
<evidence type="ECO:0000313" key="12">
    <source>
        <dbReference type="Proteomes" id="UP000516437"/>
    </source>
</evidence>
<dbReference type="GO" id="GO:0103075">
    <property type="term" value="F:indole-3-pyruvate monooxygenase activity"/>
    <property type="evidence" value="ECO:0007669"/>
    <property type="project" value="UniProtKB-EC"/>
</dbReference>
<dbReference type="GO" id="GO:0050661">
    <property type="term" value="F:NADP binding"/>
    <property type="evidence" value="ECO:0007669"/>
    <property type="project" value="InterPro"/>
</dbReference>
<dbReference type="GO" id="GO:0009851">
    <property type="term" value="P:auxin biosynthetic process"/>
    <property type="evidence" value="ECO:0007669"/>
    <property type="project" value="UniProtKB-KW"/>
</dbReference>
<accession>A0A6A1VH71</accession>
<dbReference type="EMBL" id="RXIC02000024">
    <property type="protein sequence ID" value="KAB1211207.1"/>
    <property type="molecule type" value="Genomic_DNA"/>
</dbReference>
<organism evidence="11 12">
    <name type="scientific">Morella rubra</name>
    <name type="common">Chinese bayberry</name>
    <dbReference type="NCBI Taxonomy" id="262757"/>
    <lineage>
        <taxon>Eukaryota</taxon>
        <taxon>Viridiplantae</taxon>
        <taxon>Streptophyta</taxon>
        <taxon>Embryophyta</taxon>
        <taxon>Tracheophyta</taxon>
        <taxon>Spermatophyta</taxon>
        <taxon>Magnoliopsida</taxon>
        <taxon>eudicotyledons</taxon>
        <taxon>Gunneridae</taxon>
        <taxon>Pentapetalae</taxon>
        <taxon>rosids</taxon>
        <taxon>fabids</taxon>
        <taxon>Fagales</taxon>
        <taxon>Myricaceae</taxon>
        <taxon>Morella</taxon>
    </lineage>
</organism>
<keyword evidence="8" id="KW-0073">Auxin biosynthesis</keyword>
<name>A0A6A1VH71_9ROSI</name>